<dbReference type="Pfam" id="PF13810">
    <property type="entry name" value="DUF4185"/>
    <property type="match status" value="1"/>
</dbReference>
<feature type="domain" description="DUF4185" evidence="3">
    <location>
        <begin position="213"/>
        <end position="518"/>
    </location>
</feature>
<dbReference type="InterPro" id="IPR025442">
    <property type="entry name" value="DUF4185"/>
</dbReference>
<evidence type="ECO:0000256" key="2">
    <source>
        <dbReference type="SAM" id="SignalP"/>
    </source>
</evidence>
<dbReference type="AlphaFoldDB" id="A0A1G8SD32"/>
<dbReference type="Proteomes" id="UP000183263">
    <property type="component" value="Unassembled WGS sequence"/>
</dbReference>
<organism evidence="4 5">
    <name type="scientific">Rhodococcus triatomae</name>
    <dbReference type="NCBI Taxonomy" id="300028"/>
    <lineage>
        <taxon>Bacteria</taxon>
        <taxon>Bacillati</taxon>
        <taxon>Actinomycetota</taxon>
        <taxon>Actinomycetes</taxon>
        <taxon>Mycobacteriales</taxon>
        <taxon>Nocardiaceae</taxon>
        <taxon>Rhodococcus</taxon>
    </lineage>
</organism>
<evidence type="ECO:0000313" key="5">
    <source>
        <dbReference type="Proteomes" id="UP000183263"/>
    </source>
</evidence>
<accession>A0A1G8SD32</accession>
<protein>
    <recommendedName>
        <fullName evidence="3">DUF4185 domain-containing protein</fullName>
    </recommendedName>
</protein>
<feature type="signal peptide" evidence="2">
    <location>
        <begin position="1"/>
        <end position="38"/>
    </location>
</feature>
<feature type="compositionally biased region" description="Low complexity" evidence="1">
    <location>
        <begin position="132"/>
        <end position="144"/>
    </location>
</feature>
<feature type="compositionally biased region" description="Pro residues" evidence="1">
    <location>
        <begin position="83"/>
        <end position="95"/>
    </location>
</feature>
<reference evidence="4 5" key="1">
    <citation type="submission" date="2016-10" db="EMBL/GenBank/DDBJ databases">
        <authorList>
            <person name="de Groot N.N."/>
        </authorList>
    </citation>
    <scope>NUCLEOTIDE SEQUENCE [LARGE SCALE GENOMIC DNA]</scope>
    <source>
        <strain evidence="4 5">DSM 44892</strain>
    </source>
</reference>
<feature type="chain" id="PRO_5010158038" description="DUF4185 domain-containing protein" evidence="2">
    <location>
        <begin position="39"/>
        <end position="522"/>
    </location>
</feature>
<evidence type="ECO:0000259" key="3">
    <source>
        <dbReference type="Pfam" id="PF13810"/>
    </source>
</evidence>
<sequence length="522" mass="56223">MTFRVRPPLDRPPLCLAVAATLVATALPVAVGMSTAQAAPTGWLPVNSCGETGLNPARPPAPDPVPGLPLPPLPDAIQIPLPYPEFVPVPEPGPAPDLTRVEQQLPDDPCANPCPDLTDRSEEPDEAGDTGSSGSHGSSGSSGSADLGLPRIEIVPQPETIPIPVPSDNPAPEPQPAPPFLLPPIEPAGTVAAPPTPDVRDVRLVSQLTGPGSENRTDKRWQVSGTDLGIIWESAPGEVAVAFGDTFGLDWRPPGANGEDWRSNVLGHSTDTDLSDGMTIDSMVQGSRCHAAEILDSRHVRNYETTTIPTSGFAIGDRQYMSYMSVRRWSVVPGMWYTNHGGIAYSDDNGQTWTKDQHAKWHNIFGLGRFQVAAMVPQGDHVYVFGTPNGRMGSVGLARVPTADVLNPSAYQYWVAGHWVPVVEHLATPVVDGTASELSVRYDAERDVWQMAYLDLGAGAIVLREATTPQGAWSERARLVETYDYPSSYGGFLHPWSTPDDLYFTLSHWDTYNVYLMHAEIG</sequence>
<evidence type="ECO:0000313" key="4">
    <source>
        <dbReference type="EMBL" id="SDJ27166.1"/>
    </source>
</evidence>
<gene>
    <name evidence="4" type="ORF">SAMN05444695_1218</name>
</gene>
<proteinExistence type="predicted"/>
<keyword evidence="5" id="KW-1185">Reference proteome</keyword>
<keyword evidence="2" id="KW-0732">Signal</keyword>
<feature type="region of interest" description="Disordered" evidence="1">
    <location>
        <begin position="50"/>
        <end position="69"/>
    </location>
</feature>
<feature type="compositionally biased region" description="Pro residues" evidence="1">
    <location>
        <begin position="57"/>
        <end position="69"/>
    </location>
</feature>
<evidence type="ECO:0000256" key="1">
    <source>
        <dbReference type="SAM" id="MobiDB-lite"/>
    </source>
</evidence>
<feature type="region of interest" description="Disordered" evidence="1">
    <location>
        <begin position="83"/>
        <end position="148"/>
    </location>
</feature>
<name>A0A1G8SD32_9NOCA</name>
<dbReference type="EMBL" id="FNDN01000021">
    <property type="protein sequence ID" value="SDJ27166.1"/>
    <property type="molecule type" value="Genomic_DNA"/>
</dbReference>